<reference evidence="1" key="1">
    <citation type="submission" date="2020-10" db="EMBL/GenBank/DDBJ databases">
        <title>Genomic Encyclopedia of Type Strains, Phase IV (KMG-IV): sequencing the most valuable type-strain genomes for metagenomic binning, comparative biology and taxonomic classification.</title>
        <authorList>
            <person name="Goeker M."/>
        </authorList>
    </citation>
    <scope>NUCLEOTIDE SEQUENCE</scope>
    <source>
        <strain evidence="1">DSM 13886</strain>
    </source>
</reference>
<accession>A0A927R5Q8</accession>
<organism evidence="1 2">
    <name type="scientific">Sporosarcina limicola</name>
    <dbReference type="NCBI Taxonomy" id="34101"/>
    <lineage>
        <taxon>Bacteria</taxon>
        <taxon>Bacillati</taxon>
        <taxon>Bacillota</taxon>
        <taxon>Bacilli</taxon>
        <taxon>Bacillales</taxon>
        <taxon>Caryophanaceae</taxon>
        <taxon>Sporosarcina</taxon>
    </lineage>
</organism>
<proteinExistence type="predicted"/>
<gene>
    <name evidence="1" type="ORF">H4683_001249</name>
</gene>
<dbReference type="Proteomes" id="UP000658225">
    <property type="component" value="Unassembled WGS sequence"/>
</dbReference>
<dbReference type="AlphaFoldDB" id="A0A927R5Q8"/>
<name>A0A927R5Q8_9BACL</name>
<keyword evidence="2" id="KW-1185">Reference proteome</keyword>
<dbReference type="RefSeq" id="WP_192597976.1">
    <property type="nucleotide sequence ID" value="NZ_JADBEL010000005.1"/>
</dbReference>
<comment type="caution">
    <text evidence="1">The sequence shown here is derived from an EMBL/GenBank/DDBJ whole genome shotgun (WGS) entry which is preliminary data.</text>
</comment>
<evidence type="ECO:0000313" key="1">
    <source>
        <dbReference type="EMBL" id="MBE1554174.1"/>
    </source>
</evidence>
<protein>
    <submittedName>
        <fullName evidence="1">Uncharacterized protein</fullName>
    </submittedName>
</protein>
<sequence>MCETFLIARHMGVRGTAILKIDRGKAIQVLRDNRGVDFQLAVLGGVCSYYG</sequence>
<evidence type="ECO:0000313" key="2">
    <source>
        <dbReference type="Proteomes" id="UP000658225"/>
    </source>
</evidence>
<dbReference type="EMBL" id="JADBEL010000005">
    <property type="protein sequence ID" value="MBE1554174.1"/>
    <property type="molecule type" value="Genomic_DNA"/>
</dbReference>